<protein>
    <submittedName>
        <fullName evidence="8">Histidine decarboxylase</fullName>
        <ecNumber evidence="8">4.1.1.22</ecNumber>
    </submittedName>
</protein>
<keyword evidence="3" id="KW-0210">Decarboxylase</keyword>
<keyword evidence="9" id="KW-1185">Reference proteome</keyword>
<dbReference type="InterPro" id="IPR051151">
    <property type="entry name" value="Group_II_Decarboxylase"/>
</dbReference>
<dbReference type="PANTHER" id="PTHR46101">
    <property type="match status" value="1"/>
</dbReference>
<dbReference type="eggNOG" id="COG0076">
    <property type="taxonomic scope" value="Bacteria"/>
</dbReference>
<dbReference type="InterPro" id="IPR002129">
    <property type="entry name" value="PyrdxlP-dep_de-COase"/>
</dbReference>
<dbReference type="Gene3D" id="3.40.640.10">
    <property type="entry name" value="Type I PLP-dependent aspartate aminotransferase-like (Major domain)"/>
    <property type="match status" value="1"/>
</dbReference>
<dbReference type="STRING" id="111780.Sta7437_1197"/>
<dbReference type="SUPFAM" id="SSF53383">
    <property type="entry name" value="PLP-dependent transferases"/>
    <property type="match status" value="1"/>
</dbReference>
<dbReference type="InterPro" id="IPR015421">
    <property type="entry name" value="PyrdxlP-dep_Trfase_major"/>
</dbReference>
<evidence type="ECO:0000256" key="3">
    <source>
        <dbReference type="ARBA" id="ARBA00022793"/>
    </source>
</evidence>
<organism evidence="8 9">
    <name type="scientific">Stanieria cyanosphaera (strain ATCC 29371 / PCC 7437)</name>
    <dbReference type="NCBI Taxonomy" id="111780"/>
    <lineage>
        <taxon>Bacteria</taxon>
        <taxon>Bacillati</taxon>
        <taxon>Cyanobacteriota</taxon>
        <taxon>Cyanophyceae</taxon>
        <taxon>Pleurocapsales</taxon>
        <taxon>Dermocarpellaceae</taxon>
        <taxon>Stanieria</taxon>
    </lineage>
</organism>
<dbReference type="EC" id="4.1.1.22" evidence="8"/>
<evidence type="ECO:0000256" key="7">
    <source>
        <dbReference type="RuleBase" id="RU000382"/>
    </source>
</evidence>
<dbReference type="GO" id="GO:0004398">
    <property type="term" value="F:histidine decarboxylase activity"/>
    <property type="evidence" value="ECO:0007669"/>
    <property type="project" value="UniProtKB-EC"/>
</dbReference>
<feature type="modified residue" description="N6-(pyridoxal phosphate)lysine" evidence="6">
    <location>
        <position position="239"/>
    </location>
</feature>
<evidence type="ECO:0000313" key="8">
    <source>
        <dbReference type="EMBL" id="AFZ34767.1"/>
    </source>
</evidence>
<keyword evidence="4 6" id="KW-0663">Pyridoxal phosphate</keyword>
<reference evidence="9" key="1">
    <citation type="journal article" date="2013" name="Proc. Natl. Acad. Sci. U.S.A.">
        <title>Improving the coverage of the cyanobacterial phylum using diversity-driven genome sequencing.</title>
        <authorList>
            <person name="Shih P.M."/>
            <person name="Wu D."/>
            <person name="Latifi A."/>
            <person name="Axen S.D."/>
            <person name="Fewer D.P."/>
            <person name="Talla E."/>
            <person name="Calteau A."/>
            <person name="Cai F."/>
            <person name="Tandeau de Marsac N."/>
            <person name="Rippka R."/>
            <person name="Herdman M."/>
            <person name="Sivonen K."/>
            <person name="Coursin T."/>
            <person name="Laurent T."/>
            <person name="Goodwin L."/>
            <person name="Nolan M."/>
            <person name="Davenport K.W."/>
            <person name="Han C.S."/>
            <person name="Rubin E.M."/>
            <person name="Eisen J.A."/>
            <person name="Woyke T."/>
            <person name="Gugger M."/>
            <person name="Kerfeld C.A."/>
        </authorList>
    </citation>
    <scope>NUCLEOTIDE SEQUENCE [LARGE SCALE GENOMIC DNA]</scope>
    <source>
        <strain evidence="9">ATCC 29371 / PCC 7437</strain>
    </source>
</reference>
<name>K9XSW7_STAC7</name>
<dbReference type="RefSeq" id="WP_015192440.1">
    <property type="nucleotide sequence ID" value="NC_019748.1"/>
</dbReference>
<dbReference type="Proteomes" id="UP000010473">
    <property type="component" value="Chromosome"/>
</dbReference>
<proteinExistence type="inferred from homology"/>
<dbReference type="GO" id="GO:0030170">
    <property type="term" value="F:pyridoxal phosphate binding"/>
    <property type="evidence" value="ECO:0007669"/>
    <property type="project" value="InterPro"/>
</dbReference>
<dbReference type="GO" id="GO:0004058">
    <property type="term" value="F:aromatic-L-amino-acid decarboxylase activity"/>
    <property type="evidence" value="ECO:0007669"/>
    <property type="project" value="UniProtKB-ARBA"/>
</dbReference>
<dbReference type="NCBIfam" id="NF002748">
    <property type="entry name" value="PRK02769.1"/>
    <property type="match status" value="1"/>
</dbReference>
<dbReference type="Gene3D" id="3.30.2130.10">
    <property type="entry name" value="VC0802-like"/>
    <property type="match status" value="1"/>
</dbReference>
<dbReference type="InterPro" id="IPR021115">
    <property type="entry name" value="Pyridoxal-P_BS"/>
</dbReference>
<keyword evidence="5 7" id="KW-0456">Lyase</keyword>
<dbReference type="GO" id="GO:0019752">
    <property type="term" value="P:carboxylic acid metabolic process"/>
    <property type="evidence" value="ECO:0007669"/>
    <property type="project" value="InterPro"/>
</dbReference>
<evidence type="ECO:0000256" key="2">
    <source>
        <dbReference type="ARBA" id="ARBA00009533"/>
    </source>
</evidence>
<dbReference type="AlphaFoldDB" id="K9XSW7"/>
<dbReference type="PROSITE" id="PS00392">
    <property type="entry name" value="DDC_GAD_HDC_YDC"/>
    <property type="match status" value="1"/>
</dbReference>
<comment type="similarity">
    <text evidence="2 7">Belongs to the group II decarboxylase family.</text>
</comment>
<dbReference type="EMBL" id="CP003653">
    <property type="protein sequence ID" value="AFZ34767.1"/>
    <property type="molecule type" value="Genomic_DNA"/>
</dbReference>
<dbReference type="PATRIC" id="fig|111780.3.peg.1246"/>
<dbReference type="InterPro" id="IPR015424">
    <property type="entry name" value="PyrdxlP-dep_Trfase"/>
</dbReference>
<dbReference type="HOGENOM" id="CLU_489072_0_0_3"/>
<comment type="cofactor">
    <cofactor evidence="1 6 7">
        <name>pyridoxal 5'-phosphate</name>
        <dbReference type="ChEBI" id="CHEBI:597326"/>
    </cofactor>
</comment>
<dbReference type="OrthoDB" id="9803665at2"/>
<evidence type="ECO:0000256" key="6">
    <source>
        <dbReference type="PIRSR" id="PIRSR602129-50"/>
    </source>
</evidence>
<evidence type="ECO:0000256" key="4">
    <source>
        <dbReference type="ARBA" id="ARBA00022898"/>
    </source>
</evidence>
<evidence type="ECO:0000256" key="1">
    <source>
        <dbReference type="ARBA" id="ARBA00001933"/>
    </source>
</evidence>
<accession>K9XSW7</accession>
<dbReference type="Pfam" id="PF00282">
    <property type="entry name" value="Pyridoxal_deC"/>
    <property type="match status" value="1"/>
</dbReference>
<gene>
    <name evidence="8" type="ordered locus">Sta7437_1197</name>
</gene>
<sequence>MEFQLLSEYQLSGEDRQKLDRFYREIQIEAERFLGYPCNELFDYSPLFRFLQYPLNNVGDPYLPSNYHLNTHNFECEVLEIFRTLTEATEGSTWGYVTNGGTEGNHYGLFLARELLPEGLVYYSQDAHYSIDKILRCLNLRSIMIRSHDDGSMDLEDLRETLRIHRDLPPIVCATIGTTMKGAVDDIAGIKSIFKDLAIHRHYIHADAALGGMILPFIDHPPAWNFKAGIDSIAISGHKMVGSPIPCGVVLAKKSNVERIAQSVEYIGTLDTTLSGSRNALTPLFLWYAFHTVGIEGFKRIIPACLKMADYAIAQLNKINRNAWRYPYSNTVVFDRPSPEVTRYWQLACQGNLSHLITMPHVTSTQIDHLVADIIASEPITSLPSLSVTPACELITSSPDQDITLIGTANHNLLSEVSTALAAEGLSIENLTAVAVESEDVEVVRLRVDNRERALQILNQNLDIGRCYGQARSFGNEEATQVLSQLEYQSVGEDALLVELDDCPGSLAELLKDCRNEAVKIRNIRLLWRGHGKGVVAIATTAPEALKTLLKERILLS</sequence>
<dbReference type="PANTHER" id="PTHR46101:SF2">
    <property type="entry name" value="SERINE DECARBOXYLASE"/>
    <property type="match status" value="1"/>
</dbReference>
<evidence type="ECO:0000313" key="9">
    <source>
        <dbReference type="Proteomes" id="UP000010473"/>
    </source>
</evidence>
<evidence type="ECO:0000256" key="5">
    <source>
        <dbReference type="ARBA" id="ARBA00023239"/>
    </source>
</evidence>
<dbReference type="KEGG" id="scs:Sta7437_1197"/>